<evidence type="ECO:0000313" key="1">
    <source>
        <dbReference type="EMBL" id="KAI6090662.1"/>
    </source>
</evidence>
<reference evidence="1 2" key="1">
    <citation type="journal article" date="2022" name="New Phytol.">
        <title>Ecological generalism drives hyperdiversity of secondary metabolite gene clusters in xylarialean endophytes.</title>
        <authorList>
            <person name="Franco M.E.E."/>
            <person name="Wisecaver J.H."/>
            <person name="Arnold A.E."/>
            <person name="Ju Y.M."/>
            <person name="Slot J.C."/>
            <person name="Ahrendt S."/>
            <person name="Moore L.P."/>
            <person name="Eastman K.E."/>
            <person name="Scott K."/>
            <person name="Konkel Z."/>
            <person name="Mondo S.J."/>
            <person name="Kuo A."/>
            <person name="Hayes R.D."/>
            <person name="Haridas S."/>
            <person name="Andreopoulos B."/>
            <person name="Riley R."/>
            <person name="LaButti K."/>
            <person name="Pangilinan J."/>
            <person name="Lipzen A."/>
            <person name="Amirebrahimi M."/>
            <person name="Yan J."/>
            <person name="Adam C."/>
            <person name="Keymanesh K."/>
            <person name="Ng V."/>
            <person name="Louie K."/>
            <person name="Northen T."/>
            <person name="Drula E."/>
            <person name="Henrissat B."/>
            <person name="Hsieh H.M."/>
            <person name="Youens-Clark K."/>
            <person name="Lutzoni F."/>
            <person name="Miadlikowska J."/>
            <person name="Eastwood D.C."/>
            <person name="Hamelin R.C."/>
            <person name="Grigoriev I.V."/>
            <person name="U'Ren J.M."/>
        </authorList>
    </citation>
    <scope>NUCLEOTIDE SEQUENCE [LARGE SCALE GENOMIC DNA]</scope>
    <source>
        <strain evidence="1 2">ER1909</strain>
    </source>
</reference>
<gene>
    <name evidence="1" type="ORF">F4821DRAFT_255897</name>
</gene>
<proteinExistence type="predicted"/>
<sequence length="208" mass="22923">MKTILFFASLMASSTCASVISDNAHNDIKSPSSSVTTIRGPNEPSETLHVTDQHISSAGPDYSLEHFEPPSHSLPKRRLEVYCDIANFKRSQRESVNFLRQYMNFMGGTSYEVDGGPHPGRSRKIACKQNTAVWLYSDTMEINTQLGISIQDRIQEILNTCKNEGDENMIQGQSFGDSGYNVIVGADPCEPEIPVEPLTCNDDGCVNA</sequence>
<accession>A0ACC0DD20</accession>
<dbReference type="EMBL" id="MU394290">
    <property type="protein sequence ID" value="KAI6090662.1"/>
    <property type="molecule type" value="Genomic_DNA"/>
</dbReference>
<keyword evidence="2" id="KW-1185">Reference proteome</keyword>
<comment type="caution">
    <text evidence="1">The sequence shown here is derived from an EMBL/GenBank/DDBJ whole genome shotgun (WGS) entry which is preliminary data.</text>
</comment>
<organism evidence="1 2">
    <name type="scientific">Hypoxylon rubiginosum</name>
    <dbReference type="NCBI Taxonomy" id="110542"/>
    <lineage>
        <taxon>Eukaryota</taxon>
        <taxon>Fungi</taxon>
        <taxon>Dikarya</taxon>
        <taxon>Ascomycota</taxon>
        <taxon>Pezizomycotina</taxon>
        <taxon>Sordariomycetes</taxon>
        <taxon>Xylariomycetidae</taxon>
        <taxon>Xylariales</taxon>
        <taxon>Hypoxylaceae</taxon>
        <taxon>Hypoxylon</taxon>
    </lineage>
</organism>
<name>A0ACC0DD20_9PEZI</name>
<protein>
    <submittedName>
        <fullName evidence="1">Uncharacterized protein</fullName>
    </submittedName>
</protein>
<evidence type="ECO:0000313" key="2">
    <source>
        <dbReference type="Proteomes" id="UP001497680"/>
    </source>
</evidence>
<dbReference type="Proteomes" id="UP001497680">
    <property type="component" value="Unassembled WGS sequence"/>
</dbReference>